<dbReference type="EC" id="1.3.1.-" evidence="12"/>
<evidence type="ECO:0000256" key="4">
    <source>
        <dbReference type="ARBA" id="ARBA00022630"/>
    </source>
</evidence>
<comment type="cofactor">
    <cofactor evidence="1 12 14">
        <name>FMN</name>
        <dbReference type="ChEBI" id="CHEBI:58210"/>
    </cofactor>
</comment>
<dbReference type="InterPro" id="IPR018517">
    <property type="entry name" value="tRNA_hU_synthase_CS"/>
</dbReference>
<dbReference type="NCBIfam" id="TIGR00737">
    <property type="entry name" value="nifR3_yhdG"/>
    <property type="match status" value="1"/>
</dbReference>
<dbReference type="GO" id="GO:0000049">
    <property type="term" value="F:tRNA binding"/>
    <property type="evidence" value="ECO:0007669"/>
    <property type="project" value="UniProtKB-KW"/>
</dbReference>
<evidence type="ECO:0000256" key="5">
    <source>
        <dbReference type="ARBA" id="ARBA00022643"/>
    </source>
</evidence>
<keyword evidence="9 12" id="KW-0560">Oxidoreductase</keyword>
<feature type="active site" description="Proton donor" evidence="13">
    <location>
        <position position="111"/>
    </location>
</feature>
<keyword evidence="7" id="KW-0521">NADP</keyword>
<dbReference type="AlphaFoldDB" id="F8EWU5"/>
<feature type="binding site" evidence="14">
    <location>
        <begin position="240"/>
        <end position="241"/>
    </location>
    <ligand>
        <name>FMN</name>
        <dbReference type="ChEBI" id="CHEBI:58210"/>
    </ligand>
</feature>
<accession>F8EWU5</accession>
<dbReference type="GO" id="GO:0017150">
    <property type="term" value="F:tRNA dihydrouridine synthase activity"/>
    <property type="evidence" value="ECO:0007669"/>
    <property type="project" value="InterPro"/>
</dbReference>
<evidence type="ECO:0000256" key="3">
    <source>
        <dbReference type="ARBA" id="ARBA00022555"/>
    </source>
</evidence>
<feature type="binding site" evidence="14">
    <location>
        <position position="155"/>
    </location>
    <ligand>
        <name>FMN</name>
        <dbReference type="ChEBI" id="CHEBI:58210"/>
    </ligand>
</feature>
<dbReference type="RefSeq" id="WP_013967644.1">
    <property type="nucleotide sequence ID" value="NC_015732.1"/>
</dbReference>
<dbReference type="InterPro" id="IPR001269">
    <property type="entry name" value="DUS_fam"/>
</dbReference>
<feature type="binding site" evidence="14">
    <location>
        <position position="81"/>
    </location>
    <ligand>
        <name>FMN</name>
        <dbReference type="ChEBI" id="CHEBI:58210"/>
    </ligand>
</feature>
<evidence type="ECO:0000256" key="12">
    <source>
        <dbReference type="PIRNR" id="PIRNR006621"/>
    </source>
</evidence>
<dbReference type="Pfam" id="PF01207">
    <property type="entry name" value="Dus"/>
    <property type="match status" value="1"/>
</dbReference>
<dbReference type="PIRSF" id="PIRSF006621">
    <property type="entry name" value="Dus"/>
    <property type="match status" value="1"/>
</dbReference>
<dbReference type="GO" id="GO:0050660">
    <property type="term" value="F:flavin adenine dinucleotide binding"/>
    <property type="evidence" value="ECO:0007669"/>
    <property type="project" value="InterPro"/>
</dbReference>
<feature type="binding site" evidence="14">
    <location>
        <position position="185"/>
    </location>
    <ligand>
        <name>FMN</name>
        <dbReference type="ChEBI" id="CHEBI:58210"/>
    </ligand>
</feature>
<comment type="catalytic activity">
    <reaction evidence="10">
        <text>a 5,6-dihydrouridine in tRNA + NADP(+) = a uridine in tRNA + NADPH + H(+)</text>
        <dbReference type="Rhea" id="RHEA:23624"/>
        <dbReference type="Rhea" id="RHEA-COMP:13339"/>
        <dbReference type="Rhea" id="RHEA-COMP:13887"/>
        <dbReference type="ChEBI" id="CHEBI:15378"/>
        <dbReference type="ChEBI" id="CHEBI:57783"/>
        <dbReference type="ChEBI" id="CHEBI:58349"/>
        <dbReference type="ChEBI" id="CHEBI:65315"/>
        <dbReference type="ChEBI" id="CHEBI:74443"/>
    </reaction>
</comment>
<evidence type="ECO:0000313" key="16">
    <source>
        <dbReference type="EMBL" id="AEJ18331.1"/>
    </source>
</evidence>
<dbReference type="OrthoDB" id="9764501at2"/>
<evidence type="ECO:0000256" key="2">
    <source>
        <dbReference type="ARBA" id="ARBA00002790"/>
    </source>
</evidence>
<evidence type="ECO:0000256" key="1">
    <source>
        <dbReference type="ARBA" id="ARBA00001917"/>
    </source>
</evidence>
<reference evidence="17" key="1">
    <citation type="journal article" date="2013" name="Stand. Genomic Sci.">
        <title>Genome sequence of the thermophilic fresh-water bacterium Spirochaeta caldaria type strain (H1(T)), reclassification of Spirochaeta caldaria, Spirochaeta stenostrepta, and Spirochaeta zuelzerae in the genus Treponema as Treponema caldaria comb. nov., Treponema stenostrepta comb. nov., and Treponema zuelzerae comb. nov., and emendation of the genus Treponema.</title>
        <authorList>
            <person name="Abt B."/>
            <person name="Goker M."/>
            <person name="Scheuner C."/>
            <person name="Han C."/>
            <person name="Lu M."/>
            <person name="Misra M."/>
            <person name="Lapidus A."/>
            <person name="Nolan M."/>
            <person name="Lucas S."/>
            <person name="Hammon N."/>
            <person name="Deshpande S."/>
            <person name="Cheng J.F."/>
            <person name="Tapia R."/>
            <person name="Goodwin L.A."/>
            <person name="Pitluck S."/>
            <person name="Liolios K."/>
            <person name="Pagani I."/>
            <person name="Ivanova N."/>
            <person name="Mavromatis K."/>
            <person name="Mikhailova N."/>
            <person name="Huntemann M."/>
            <person name="Pati A."/>
            <person name="Chen A."/>
            <person name="Palaniappan K."/>
            <person name="Land M."/>
            <person name="Hauser L."/>
            <person name="Jeffries C.D."/>
            <person name="Rohde M."/>
            <person name="Spring S."/>
            <person name="Gronow S."/>
            <person name="Detter J.C."/>
            <person name="Bristow J."/>
            <person name="Eisen J.A."/>
            <person name="Markowitz V."/>
            <person name="Hugenholtz P."/>
            <person name="Kyrpides N.C."/>
            <person name="Woyke T."/>
            <person name="Klenk H.P."/>
        </authorList>
    </citation>
    <scope>NUCLEOTIDE SEQUENCE</scope>
    <source>
        <strain evidence="17">ATCC 51460 / DSM 7334 / H1</strain>
    </source>
</reference>
<organism evidence="16 17">
    <name type="scientific">Gracilinema caldarium (strain ATCC 51460 / DSM 7334 / H1)</name>
    <name type="common">Treponema caldarium</name>
    <dbReference type="NCBI Taxonomy" id="744872"/>
    <lineage>
        <taxon>Bacteria</taxon>
        <taxon>Pseudomonadati</taxon>
        <taxon>Spirochaetota</taxon>
        <taxon>Spirochaetia</taxon>
        <taxon>Spirochaetales</taxon>
        <taxon>Breznakiellaceae</taxon>
        <taxon>Gracilinema</taxon>
    </lineage>
</organism>
<comment type="function">
    <text evidence="2 12">Catalyzes the synthesis of 5,6-dihydrouridine (D), a modified base found in the D-loop of most tRNAs, via the reduction of the C5-C6 double bond in target uridines.</text>
</comment>
<dbReference type="InterPro" id="IPR024036">
    <property type="entry name" value="tRNA-dHydroUridine_Synthase_C"/>
</dbReference>
<feature type="domain" description="DUS-like FMN-binding" evidence="15">
    <location>
        <begin position="25"/>
        <end position="320"/>
    </location>
</feature>
<dbReference type="SUPFAM" id="SSF51395">
    <property type="entry name" value="FMN-linked oxidoreductases"/>
    <property type="match status" value="1"/>
</dbReference>
<dbReference type="HOGENOM" id="CLU_013299_0_3_12"/>
<dbReference type="InterPro" id="IPR004652">
    <property type="entry name" value="DusB-like"/>
</dbReference>
<evidence type="ECO:0000256" key="7">
    <source>
        <dbReference type="ARBA" id="ARBA00022857"/>
    </source>
</evidence>
<dbReference type="Gene3D" id="1.10.1200.80">
    <property type="entry name" value="Putative flavin oxidoreducatase, domain 2"/>
    <property type="match status" value="1"/>
</dbReference>
<dbReference type="InterPro" id="IPR035587">
    <property type="entry name" value="DUS-like_FMN-bd"/>
</dbReference>
<dbReference type="InterPro" id="IPR013785">
    <property type="entry name" value="Aldolase_TIM"/>
</dbReference>
<evidence type="ECO:0000256" key="6">
    <source>
        <dbReference type="ARBA" id="ARBA00022694"/>
    </source>
</evidence>
<keyword evidence="6 12" id="KW-0819">tRNA processing</keyword>
<gene>
    <name evidence="16" type="ordered locus">Spica_0163</name>
</gene>
<evidence type="ECO:0000256" key="14">
    <source>
        <dbReference type="PIRSR" id="PIRSR006621-2"/>
    </source>
</evidence>
<dbReference type="Gene3D" id="3.20.20.70">
    <property type="entry name" value="Aldolase class I"/>
    <property type="match status" value="1"/>
</dbReference>
<evidence type="ECO:0000313" key="17">
    <source>
        <dbReference type="Proteomes" id="UP000000503"/>
    </source>
</evidence>
<dbReference type="PROSITE" id="PS01136">
    <property type="entry name" value="UPF0034"/>
    <property type="match status" value="1"/>
</dbReference>
<sequence>MSDRNSSFYRSISIGTLELEGNLFLAPVAGYSDRAFRSVCIELGANFTCTELISSEALIRDAKKSEYLMKRADNEKAYAIQLFGSDPEVMYQAALRLASYHPEVVDINCGCPVPKVVKTGAGSALMRDLNRLGKIVAAVVRASREALGGVPVTVKIRSGWDEKSINYREAAAIAVENGAALVALHARTRAQGYAGKAQWEHIADLASRLTVPVVGSGDLFSPEDALRMLQETGCAAVMFARGAMGNPFIFTETRALIEIGTYTPVPPKERIQTGFTQLKRLATDIGESTACKEMRKQFCAYTKGIEGGAALRNELVHAETILQFQEILSYYLS</sequence>
<comment type="catalytic activity">
    <reaction evidence="11">
        <text>a 5,6-dihydrouridine in tRNA + NAD(+) = a uridine in tRNA + NADH + H(+)</text>
        <dbReference type="Rhea" id="RHEA:54452"/>
        <dbReference type="Rhea" id="RHEA-COMP:13339"/>
        <dbReference type="Rhea" id="RHEA-COMP:13887"/>
        <dbReference type="ChEBI" id="CHEBI:15378"/>
        <dbReference type="ChEBI" id="CHEBI:57540"/>
        <dbReference type="ChEBI" id="CHEBI:57945"/>
        <dbReference type="ChEBI" id="CHEBI:65315"/>
        <dbReference type="ChEBI" id="CHEBI:74443"/>
    </reaction>
</comment>
<keyword evidence="5 12" id="KW-0288">FMN</keyword>
<keyword evidence="8" id="KW-0694">RNA-binding</keyword>
<evidence type="ECO:0000256" key="11">
    <source>
        <dbReference type="ARBA" id="ARBA00048802"/>
    </source>
</evidence>
<dbReference type="eggNOG" id="COG0042">
    <property type="taxonomic scope" value="Bacteria"/>
</dbReference>
<keyword evidence="4 12" id="KW-0285">Flavoprotein</keyword>
<keyword evidence="17" id="KW-1185">Reference proteome</keyword>
<dbReference type="PANTHER" id="PTHR45846:SF1">
    <property type="entry name" value="TRNA-DIHYDROURIDINE(47) SYNTHASE [NAD(P)(+)]-LIKE"/>
    <property type="match status" value="1"/>
</dbReference>
<dbReference type="Proteomes" id="UP000000503">
    <property type="component" value="Chromosome"/>
</dbReference>
<evidence type="ECO:0000259" key="15">
    <source>
        <dbReference type="Pfam" id="PF01207"/>
    </source>
</evidence>
<keyword evidence="3" id="KW-0820">tRNA-binding</keyword>
<dbReference type="CDD" id="cd02801">
    <property type="entry name" value="DUS_like_FMN"/>
    <property type="match status" value="1"/>
</dbReference>
<dbReference type="KEGG" id="scd:Spica_0163"/>
<evidence type="ECO:0000256" key="8">
    <source>
        <dbReference type="ARBA" id="ARBA00022884"/>
    </source>
</evidence>
<dbReference type="PANTHER" id="PTHR45846">
    <property type="entry name" value="TRNA-DIHYDROURIDINE(47) SYNTHASE [NAD(P)(+)]-LIKE"/>
    <property type="match status" value="1"/>
</dbReference>
<evidence type="ECO:0000256" key="13">
    <source>
        <dbReference type="PIRSR" id="PIRSR006621-1"/>
    </source>
</evidence>
<comment type="similarity">
    <text evidence="12">Belongs to the dus family.</text>
</comment>
<proteinExistence type="inferred from homology"/>
<evidence type="ECO:0000256" key="9">
    <source>
        <dbReference type="ARBA" id="ARBA00023002"/>
    </source>
</evidence>
<protein>
    <recommendedName>
        <fullName evidence="12">tRNA-dihydrouridine synthase</fullName>
        <ecNumber evidence="12">1.3.1.-</ecNumber>
    </recommendedName>
</protein>
<dbReference type="EMBL" id="CP002868">
    <property type="protein sequence ID" value="AEJ18331.1"/>
    <property type="molecule type" value="Genomic_DNA"/>
</dbReference>
<keyword evidence="14" id="KW-0547">Nucleotide-binding</keyword>
<dbReference type="STRING" id="744872.Spica_0163"/>
<name>F8EWU5_GRAC1</name>
<evidence type="ECO:0000256" key="10">
    <source>
        <dbReference type="ARBA" id="ARBA00048205"/>
    </source>
</evidence>